<accession>A0A6C0LFA6</accession>
<dbReference type="GO" id="GO:0051087">
    <property type="term" value="F:protein-folding chaperone binding"/>
    <property type="evidence" value="ECO:0007669"/>
    <property type="project" value="TreeGrafter"/>
</dbReference>
<dbReference type="GO" id="GO:0044183">
    <property type="term" value="F:protein folding chaperone"/>
    <property type="evidence" value="ECO:0007669"/>
    <property type="project" value="TreeGrafter"/>
</dbReference>
<reference evidence="2" key="1">
    <citation type="journal article" date="2020" name="Nature">
        <title>Giant virus diversity and host interactions through global metagenomics.</title>
        <authorList>
            <person name="Schulz F."/>
            <person name="Roux S."/>
            <person name="Paez-Espino D."/>
            <person name="Jungbluth S."/>
            <person name="Walsh D.A."/>
            <person name="Denef V.J."/>
            <person name="McMahon K.D."/>
            <person name="Konstantinidis K.T."/>
            <person name="Eloe-Fadrosh E.A."/>
            <person name="Kyrpides N.C."/>
            <person name="Woyke T."/>
        </authorList>
    </citation>
    <scope>NUCLEOTIDE SEQUENCE</scope>
    <source>
        <strain evidence="2">GVMAG-M-3300027770-73</strain>
    </source>
</reference>
<dbReference type="PANTHER" id="PTHR43948:SF10">
    <property type="entry name" value="MRJ, ISOFORM E"/>
    <property type="match status" value="1"/>
</dbReference>
<dbReference type="InterPro" id="IPR001623">
    <property type="entry name" value="DnaJ_domain"/>
</dbReference>
<dbReference type="GO" id="GO:0051082">
    <property type="term" value="F:unfolded protein binding"/>
    <property type="evidence" value="ECO:0007669"/>
    <property type="project" value="TreeGrafter"/>
</dbReference>
<dbReference type="PROSITE" id="PS50076">
    <property type="entry name" value="DNAJ_2"/>
    <property type="match status" value="1"/>
</dbReference>
<proteinExistence type="predicted"/>
<evidence type="ECO:0000313" key="2">
    <source>
        <dbReference type="EMBL" id="QHU28381.1"/>
    </source>
</evidence>
<dbReference type="GO" id="GO:0005737">
    <property type="term" value="C:cytoplasm"/>
    <property type="evidence" value="ECO:0007669"/>
    <property type="project" value="TreeGrafter"/>
</dbReference>
<dbReference type="Pfam" id="PF00226">
    <property type="entry name" value="DnaJ"/>
    <property type="match status" value="1"/>
</dbReference>
<dbReference type="Gene3D" id="1.10.287.110">
    <property type="entry name" value="DnaJ domain"/>
    <property type="match status" value="1"/>
</dbReference>
<sequence>MDIITACNILEIESTQDFTMEQLKKKYHKMALQNHPDKNGNTPESTKKFQLIQEAYELLKQDICFFEEEKEENESEEREMEKEKDGTSTYLFLLQMFIDGLIRGTGPYHSIISSIVKNLVNGCKELSLKILDDADCNTCLFIYDFFIKYKSVLGIDDDLLERVKETISNKGMQLFIVNPCFNDLFSSNVYKLSIEEKLYFVPLWHHELYFDEGIIVKCIPELPENIEIDEDNNVLIELRIPFTFSLLDGKFLPINLGNHQVFIPVSELFITKVQSYTLKGQGISCINEKNMYDIETKSDIIVKIIFE</sequence>
<protein>
    <recommendedName>
        <fullName evidence="1">J domain-containing protein</fullName>
    </recommendedName>
</protein>
<dbReference type="InterPro" id="IPR036869">
    <property type="entry name" value="J_dom_sf"/>
</dbReference>
<dbReference type="EMBL" id="MN740472">
    <property type="protein sequence ID" value="QHU28381.1"/>
    <property type="molecule type" value="Genomic_DNA"/>
</dbReference>
<dbReference type="SMART" id="SM00271">
    <property type="entry name" value="DnaJ"/>
    <property type="match status" value="1"/>
</dbReference>
<dbReference type="PANTHER" id="PTHR43948">
    <property type="entry name" value="DNAJ HOMOLOG SUBFAMILY B"/>
    <property type="match status" value="1"/>
</dbReference>
<feature type="domain" description="J" evidence="1">
    <location>
        <begin position="5"/>
        <end position="64"/>
    </location>
</feature>
<name>A0A6C0LFA6_9ZZZZ</name>
<dbReference type="CDD" id="cd06257">
    <property type="entry name" value="DnaJ"/>
    <property type="match status" value="1"/>
</dbReference>
<dbReference type="AlphaFoldDB" id="A0A6C0LFA6"/>
<dbReference type="SUPFAM" id="SSF46565">
    <property type="entry name" value="Chaperone J-domain"/>
    <property type="match status" value="1"/>
</dbReference>
<organism evidence="2">
    <name type="scientific">viral metagenome</name>
    <dbReference type="NCBI Taxonomy" id="1070528"/>
    <lineage>
        <taxon>unclassified sequences</taxon>
        <taxon>metagenomes</taxon>
        <taxon>organismal metagenomes</taxon>
    </lineage>
</organism>
<evidence type="ECO:0000259" key="1">
    <source>
        <dbReference type="PROSITE" id="PS50076"/>
    </source>
</evidence>